<feature type="signal peptide" evidence="3">
    <location>
        <begin position="1"/>
        <end position="22"/>
    </location>
</feature>
<dbReference type="SUPFAM" id="SSF50685">
    <property type="entry name" value="Barwin-like endoglucanases"/>
    <property type="match status" value="1"/>
</dbReference>
<dbReference type="CDD" id="cd22268">
    <property type="entry name" value="DPBB_RlpA-like"/>
    <property type="match status" value="1"/>
</dbReference>
<evidence type="ECO:0000256" key="2">
    <source>
        <dbReference type="ARBA" id="ARBA00023316"/>
    </source>
</evidence>
<dbReference type="EMBL" id="JAZHYN010000009">
    <property type="protein sequence ID" value="MEF3365853.1"/>
    <property type="molecule type" value="Genomic_DNA"/>
</dbReference>
<evidence type="ECO:0000256" key="4">
    <source>
        <dbReference type="RuleBase" id="RU003495"/>
    </source>
</evidence>
<keyword evidence="7" id="KW-1185">Reference proteome</keyword>
<dbReference type="InterPro" id="IPR034718">
    <property type="entry name" value="RlpA"/>
</dbReference>
<dbReference type="PANTHER" id="PTHR34183">
    <property type="entry name" value="ENDOLYTIC PEPTIDOGLYCAN TRANSGLYCOSYLASE RLPA"/>
    <property type="match status" value="1"/>
</dbReference>
<keyword evidence="3" id="KW-0732">Signal</keyword>
<dbReference type="HAMAP" id="MF_02071">
    <property type="entry name" value="RlpA"/>
    <property type="match status" value="1"/>
</dbReference>
<dbReference type="Gene3D" id="2.40.40.10">
    <property type="entry name" value="RlpA-like domain"/>
    <property type="match status" value="1"/>
</dbReference>
<comment type="similarity">
    <text evidence="3 4">Belongs to the RlpA family.</text>
</comment>
<dbReference type="InterPro" id="IPR012997">
    <property type="entry name" value="RplA"/>
</dbReference>
<feature type="domain" description="RlpA-like protein double-psi beta-barrel" evidence="5">
    <location>
        <begin position="25"/>
        <end position="107"/>
    </location>
</feature>
<evidence type="ECO:0000259" key="5">
    <source>
        <dbReference type="Pfam" id="PF03330"/>
    </source>
</evidence>
<organism evidence="6 7">
    <name type="scientific">Methylocystis borbori</name>
    <dbReference type="NCBI Taxonomy" id="3118750"/>
    <lineage>
        <taxon>Bacteria</taxon>
        <taxon>Pseudomonadati</taxon>
        <taxon>Pseudomonadota</taxon>
        <taxon>Alphaproteobacteria</taxon>
        <taxon>Hyphomicrobiales</taxon>
        <taxon>Methylocystaceae</taxon>
        <taxon>Methylocystis</taxon>
    </lineage>
</organism>
<evidence type="ECO:0000256" key="3">
    <source>
        <dbReference type="HAMAP-Rule" id="MF_02071"/>
    </source>
</evidence>
<dbReference type="InterPro" id="IPR036908">
    <property type="entry name" value="RlpA-like_sf"/>
</dbReference>
<dbReference type="EC" id="4.2.2.-" evidence="3"/>
<dbReference type="Proteomes" id="UP001350748">
    <property type="component" value="Unassembled WGS sequence"/>
</dbReference>
<comment type="function">
    <text evidence="3">Lytic transglycosylase with a strong preference for naked glycan strands that lack stem peptides.</text>
</comment>
<evidence type="ECO:0000313" key="6">
    <source>
        <dbReference type="EMBL" id="MEF3365853.1"/>
    </source>
</evidence>
<reference evidence="6 7" key="1">
    <citation type="submission" date="2024-02" db="EMBL/GenBank/DDBJ databases">
        <authorList>
            <person name="Grouzdev D."/>
        </authorList>
    </citation>
    <scope>NUCLEOTIDE SEQUENCE [LARGE SCALE GENOMIC DNA]</scope>
    <source>
        <strain evidence="6 7">9N</strain>
    </source>
</reference>
<keyword evidence="2 3" id="KW-0961">Cell wall biogenesis/degradation</keyword>
<name>A0ABU7XER8_9HYPH</name>
<dbReference type="InterPro" id="IPR009009">
    <property type="entry name" value="RlpA-like_DPBB"/>
</dbReference>
<keyword evidence="1 3" id="KW-0456">Lyase</keyword>
<evidence type="ECO:0000256" key="1">
    <source>
        <dbReference type="ARBA" id="ARBA00023239"/>
    </source>
</evidence>
<proteinExistence type="inferred from homology"/>
<protein>
    <recommendedName>
        <fullName evidence="3">Endolytic peptidoglycan transglycosylase RlpA</fullName>
        <ecNumber evidence="3">4.2.2.-</ecNumber>
    </recommendedName>
</protein>
<evidence type="ECO:0000313" key="7">
    <source>
        <dbReference type="Proteomes" id="UP001350748"/>
    </source>
</evidence>
<gene>
    <name evidence="3" type="primary">rlpA</name>
    <name evidence="6" type="ORF">V3H18_04825</name>
</gene>
<dbReference type="Pfam" id="PF03330">
    <property type="entry name" value="DPBB_1"/>
    <property type="match status" value="1"/>
</dbReference>
<accession>A0ABU7XER8</accession>
<comment type="caution">
    <text evidence="6">The sequence shown here is derived from an EMBL/GenBank/DDBJ whole genome shotgun (WGS) entry which is preliminary data.</text>
</comment>
<sequence precursor="true">MKFAYLSIAGAAFLFTTDFALACSKGEASYYSLSGPTASGGRVEDFTAAHRTLPLGSLARVTNIKNGRTLILKINDRGPYAEGRIIDVSKNAAKALDFINEGVTQVLVEEISLNSKAC</sequence>
<dbReference type="NCBIfam" id="TIGR00413">
    <property type="entry name" value="rlpA"/>
    <property type="match status" value="1"/>
</dbReference>
<dbReference type="PANTHER" id="PTHR34183:SF1">
    <property type="entry name" value="ENDOLYTIC PEPTIDOGLYCAN TRANSGLYCOSYLASE RLPA"/>
    <property type="match status" value="1"/>
</dbReference>
<dbReference type="RefSeq" id="WP_332080791.1">
    <property type="nucleotide sequence ID" value="NZ_JAZHYN010000009.1"/>
</dbReference>
<feature type="chain" id="PRO_5044928113" description="Endolytic peptidoglycan transglycosylase RlpA" evidence="3">
    <location>
        <begin position="23"/>
        <end position="118"/>
    </location>
</feature>